<sequence length="134" mass="14710">MRAAKCVYLSWVLARMSVYCTTSTAVTIVQCLIQRNKTAIWCEHSQWKTAMHCCSAGRARAPRAGGGAQRPASVAVNHSTSFSTSFMPSHILGSKFRSESLLTLATLACSYPHCTCVHFLSIFGRPIARPMHTM</sequence>
<feature type="signal peptide" evidence="1">
    <location>
        <begin position="1"/>
        <end position="25"/>
    </location>
</feature>
<evidence type="ECO:0000256" key="1">
    <source>
        <dbReference type="SAM" id="SignalP"/>
    </source>
</evidence>
<proteinExistence type="predicted"/>
<comment type="caution">
    <text evidence="2">The sequence shown here is derived from an EMBL/GenBank/DDBJ whole genome shotgun (WGS) entry which is preliminary data.</text>
</comment>
<keyword evidence="1" id="KW-0732">Signal</keyword>
<evidence type="ECO:0008006" key="4">
    <source>
        <dbReference type="Google" id="ProtNLM"/>
    </source>
</evidence>
<reference evidence="2" key="1">
    <citation type="journal article" date="2021" name="Nat. Commun.">
        <title>Genetic determinants of endophytism in the Arabidopsis root mycobiome.</title>
        <authorList>
            <person name="Mesny F."/>
            <person name="Miyauchi S."/>
            <person name="Thiergart T."/>
            <person name="Pickel B."/>
            <person name="Atanasova L."/>
            <person name="Karlsson M."/>
            <person name="Huettel B."/>
            <person name="Barry K.W."/>
            <person name="Haridas S."/>
            <person name="Chen C."/>
            <person name="Bauer D."/>
            <person name="Andreopoulos W."/>
            <person name="Pangilinan J."/>
            <person name="LaButti K."/>
            <person name="Riley R."/>
            <person name="Lipzen A."/>
            <person name="Clum A."/>
            <person name="Drula E."/>
            <person name="Henrissat B."/>
            <person name="Kohler A."/>
            <person name="Grigoriev I.V."/>
            <person name="Martin F.M."/>
            <person name="Hacquard S."/>
        </authorList>
    </citation>
    <scope>NUCLEOTIDE SEQUENCE</scope>
    <source>
        <strain evidence="2">MPI-SDFR-AT-0120</strain>
    </source>
</reference>
<accession>A0A8K0R090</accession>
<dbReference type="EMBL" id="JAGMVJ010000014">
    <property type="protein sequence ID" value="KAH7082381.1"/>
    <property type="molecule type" value="Genomic_DNA"/>
</dbReference>
<name>A0A8K0R090_9PLEO</name>
<feature type="chain" id="PRO_5035475391" description="Secreted protein" evidence="1">
    <location>
        <begin position="26"/>
        <end position="134"/>
    </location>
</feature>
<dbReference type="AlphaFoldDB" id="A0A8K0R090"/>
<protein>
    <recommendedName>
        <fullName evidence="4">Secreted protein</fullName>
    </recommendedName>
</protein>
<evidence type="ECO:0000313" key="2">
    <source>
        <dbReference type="EMBL" id="KAH7082381.1"/>
    </source>
</evidence>
<evidence type="ECO:0000313" key="3">
    <source>
        <dbReference type="Proteomes" id="UP000813461"/>
    </source>
</evidence>
<dbReference type="Proteomes" id="UP000813461">
    <property type="component" value="Unassembled WGS sequence"/>
</dbReference>
<organism evidence="2 3">
    <name type="scientific">Paraphoma chrysanthemicola</name>
    <dbReference type="NCBI Taxonomy" id="798071"/>
    <lineage>
        <taxon>Eukaryota</taxon>
        <taxon>Fungi</taxon>
        <taxon>Dikarya</taxon>
        <taxon>Ascomycota</taxon>
        <taxon>Pezizomycotina</taxon>
        <taxon>Dothideomycetes</taxon>
        <taxon>Pleosporomycetidae</taxon>
        <taxon>Pleosporales</taxon>
        <taxon>Pleosporineae</taxon>
        <taxon>Phaeosphaeriaceae</taxon>
        <taxon>Paraphoma</taxon>
    </lineage>
</organism>
<gene>
    <name evidence="2" type="ORF">FB567DRAFT_105219</name>
</gene>
<keyword evidence="3" id="KW-1185">Reference proteome</keyword>